<feature type="transmembrane region" description="Helical" evidence="1">
    <location>
        <begin position="87"/>
        <end position="104"/>
    </location>
</feature>
<dbReference type="AlphaFoldDB" id="A0A1F6EET1"/>
<evidence type="ECO:0000256" key="1">
    <source>
        <dbReference type="SAM" id="Phobius"/>
    </source>
</evidence>
<evidence type="ECO:0000313" key="2">
    <source>
        <dbReference type="EMBL" id="OGG72150.1"/>
    </source>
</evidence>
<keyword evidence="1" id="KW-0472">Membrane</keyword>
<protein>
    <submittedName>
        <fullName evidence="2">Uncharacterized protein</fullName>
    </submittedName>
</protein>
<accession>A0A1F6EET1</accession>
<gene>
    <name evidence="2" type="ORF">A3E65_00120</name>
</gene>
<keyword evidence="1" id="KW-0812">Transmembrane</keyword>
<comment type="caution">
    <text evidence="2">The sequence shown here is derived from an EMBL/GenBank/DDBJ whole genome shotgun (WGS) entry which is preliminary data.</text>
</comment>
<reference evidence="2 3" key="1">
    <citation type="journal article" date="2016" name="Nat. Commun.">
        <title>Thousands of microbial genomes shed light on interconnected biogeochemical processes in an aquifer system.</title>
        <authorList>
            <person name="Anantharaman K."/>
            <person name="Brown C.T."/>
            <person name="Hug L.A."/>
            <person name="Sharon I."/>
            <person name="Castelle C.J."/>
            <person name="Probst A.J."/>
            <person name="Thomas B.C."/>
            <person name="Singh A."/>
            <person name="Wilkins M.J."/>
            <person name="Karaoz U."/>
            <person name="Brodie E.L."/>
            <person name="Williams K.H."/>
            <person name="Hubbard S.S."/>
            <person name="Banfield J.F."/>
        </authorList>
    </citation>
    <scope>NUCLEOTIDE SEQUENCE [LARGE SCALE GENOMIC DNA]</scope>
</reference>
<keyword evidence="1" id="KW-1133">Transmembrane helix</keyword>
<proteinExistence type="predicted"/>
<evidence type="ECO:0000313" key="3">
    <source>
        <dbReference type="Proteomes" id="UP000178392"/>
    </source>
</evidence>
<sequence length="167" mass="17943">MNTLTLLFTLMQAAGAVVGAGGSVFAELFYLRAVKDGAIDEAERAHLSTVAGALRIGMLIYLIGSVGMVIMSFAYLTPLQPALTHTYWIQAGLVFAILFFAWALSRRLVSFTVGSAGVFAGWWFITFLVFEKLPAITFGAAVGIYLVATAVVAAFLYYVRTLLRGSA</sequence>
<dbReference type="Proteomes" id="UP000178392">
    <property type="component" value="Unassembled WGS sequence"/>
</dbReference>
<feature type="transmembrane region" description="Helical" evidence="1">
    <location>
        <begin position="136"/>
        <end position="159"/>
    </location>
</feature>
<feature type="transmembrane region" description="Helical" evidence="1">
    <location>
        <begin position="111"/>
        <end position="130"/>
    </location>
</feature>
<dbReference type="EMBL" id="MFLS01000022">
    <property type="protein sequence ID" value="OGG72150.1"/>
    <property type="molecule type" value="Genomic_DNA"/>
</dbReference>
<organism evidence="2 3">
    <name type="scientific">Candidatus Kaiserbacteria bacterium RIFCSPHIGHO2_12_FULL_56_13</name>
    <dbReference type="NCBI Taxonomy" id="1798505"/>
    <lineage>
        <taxon>Bacteria</taxon>
        <taxon>Candidatus Kaiseribacteriota</taxon>
    </lineage>
</organism>
<feature type="transmembrane region" description="Helical" evidence="1">
    <location>
        <begin position="52"/>
        <end position="75"/>
    </location>
</feature>
<feature type="transmembrane region" description="Helical" evidence="1">
    <location>
        <begin position="6"/>
        <end position="31"/>
    </location>
</feature>
<name>A0A1F6EET1_9BACT</name>